<feature type="transmembrane region" description="Helical" evidence="7">
    <location>
        <begin position="267"/>
        <end position="287"/>
    </location>
</feature>
<evidence type="ECO:0000256" key="4">
    <source>
        <dbReference type="ARBA" id="ARBA00022824"/>
    </source>
</evidence>
<keyword evidence="3" id="KW-0378">Hydrolase</keyword>
<gene>
    <name evidence="10" type="ORF">PSON_ATCC_30995.1.T1240137</name>
</gene>
<organism evidence="10 11">
    <name type="scientific">Paramecium sonneborni</name>
    <dbReference type="NCBI Taxonomy" id="65129"/>
    <lineage>
        <taxon>Eukaryota</taxon>
        <taxon>Sar</taxon>
        <taxon>Alveolata</taxon>
        <taxon>Ciliophora</taxon>
        <taxon>Intramacronucleata</taxon>
        <taxon>Oligohymenophorea</taxon>
        <taxon>Peniculida</taxon>
        <taxon>Parameciidae</taxon>
        <taxon>Paramecium</taxon>
    </lineage>
</organism>
<evidence type="ECO:0000256" key="7">
    <source>
        <dbReference type="SAM" id="Phobius"/>
    </source>
</evidence>
<dbReference type="PANTHER" id="PTHR14969">
    <property type="entry name" value="SPHINGOSINE-1-PHOSPHATE PHOSPHOHYDROLASE"/>
    <property type="match status" value="1"/>
</dbReference>
<dbReference type="Proteomes" id="UP000692954">
    <property type="component" value="Unassembled WGS sequence"/>
</dbReference>
<dbReference type="GO" id="GO:0042392">
    <property type="term" value="F:sphingosine-1-phosphate phosphatase activity"/>
    <property type="evidence" value="ECO:0007669"/>
    <property type="project" value="TreeGrafter"/>
</dbReference>
<evidence type="ECO:0000256" key="2">
    <source>
        <dbReference type="ARBA" id="ARBA00022692"/>
    </source>
</evidence>
<keyword evidence="11" id="KW-1185">Reference proteome</keyword>
<keyword evidence="4" id="KW-0256">Endoplasmic reticulum</keyword>
<keyword evidence="5 7" id="KW-1133">Transmembrane helix</keyword>
<dbReference type="InterPro" id="IPR000326">
    <property type="entry name" value="PAP2/HPO"/>
</dbReference>
<feature type="transmembrane region" description="Helical" evidence="7">
    <location>
        <begin position="55"/>
        <end position="74"/>
    </location>
</feature>
<dbReference type="Pfam" id="PF01569">
    <property type="entry name" value="PAP2"/>
    <property type="match status" value="1"/>
</dbReference>
<evidence type="ECO:0000313" key="10">
    <source>
        <dbReference type="EMBL" id="CAD8120122.1"/>
    </source>
</evidence>
<evidence type="ECO:0000256" key="3">
    <source>
        <dbReference type="ARBA" id="ARBA00022801"/>
    </source>
</evidence>
<protein>
    <recommendedName>
        <fullName evidence="9">Phosphatidic acid phosphatase type 2/haloperoxidase domain-containing protein</fullName>
    </recommendedName>
</protein>
<feature type="signal peptide" evidence="8">
    <location>
        <begin position="1"/>
        <end position="22"/>
    </location>
</feature>
<dbReference type="OrthoDB" id="300270at2759"/>
<evidence type="ECO:0000256" key="8">
    <source>
        <dbReference type="SAM" id="SignalP"/>
    </source>
</evidence>
<sequence>MQKIILSTLLLCVLILLDYIYGEQTFTLSNSITEYMQKQFDYGNENGLVESFLLIFYYLGGRQFMGLLFIILWLKSGLKEQILKLITMYSITAFFDHFAKLILIQPRPFYEETDVRLDFCQKGYGDPCDNSLRSIVFYVILSETLLFKKYKVQQNDLGVLSSINQNQKFQYQYKLLSNNDLFTQLYPNSMFSYNQYKFMLATFLFITGISNSYFGLNFLSQIIMGWIIGGYILYIYYFCDFEKYLERLFLQAIHNQQDQINKKLGHVVKIAIQFAFPFFISIILYIFRIYDDELILKQQQWSQLLQSHSKCQNQTYNFNISFEKQEMIGMCVIFLPFYLYLCCYFTPGQYKPELYNHLNLTLKGFVRVLILLGLLLLQMSIHILLRNFVMNKNIDINITYLIIGKLILELQFSLFFITLLPVLYKLCKADIDGDFLRKINQIEMQEMEL</sequence>
<evidence type="ECO:0000313" key="11">
    <source>
        <dbReference type="Proteomes" id="UP000692954"/>
    </source>
</evidence>
<keyword evidence="2 7" id="KW-0812">Transmembrane</keyword>
<proteinExistence type="predicted"/>
<dbReference type="GO" id="GO:0005789">
    <property type="term" value="C:endoplasmic reticulum membrane"/>
    <property type="evidence" value="ECO:0007669"/>
    <property type="project" value="UniProtKB-SubCell"/>
</dbReference>
<evidence type="ECO:0000259" key="9">
    <source>
        <dbReference type="Pfam" id="PF01569"/>
    </source>
</evidence>
<feature type="domain" description="Phosphatidic acid phosphatase type 2/haloperoxidase" evidence="9">
    <location>
        <begin position="83"/>
        <end position="240"/>
    </location>
</feature>
<evidence type="ECO:0000256" key="5">
    <source>
        <dbReference type="ARBA" id="ARBA00022989"/>
    </source>
</evidence>
<comment type="subcellular location">
    <subcellularLocation>
        <location evidence="1">Endoplasmic reticulum membrane</location>
        <topology evidence="1">Multi-pass membrane protein</topology>
    </subcellularLocation>
</comment>
<feature type="transmembrane region" description="Helical" evidence="7">
    <location>
        <begin position="365"/>
        <end position="385"/>
    </location>
</feature>
<feature type="transmembrane region" description="Helical" evidence="7">
    <location>
        <begin position="222"/>
        <end position="239"/>
    </location>
</feature>
<dbReference type="PANTHER" id="PTHR14969:SF28">
    <property type="entry name" value="DIHYDROSPHINGOSINE 1-PHOSPHATE PHOSPHATASE LCB3-RELATED"/>
    <property type="match status" value="1"/>
</dbReference>
<keyword evidence="8" id="KW-0732">Signal</keyword>
<dbReference type="AlphaFoldDB" id="A0A8S1QZA4"/>
<feature type="chain" id="PRO_5035933505" description="Phosphatidic acid phosphatase type 2/haloperoxidase domain-containing protein" evidence="8">
    <location>
        <begin position="23"/>
        <end position="449"/>
    </location>
</feature>
<feature type="transmembrane region" description="Helical" evidence="7">
    <location>
        <begin position="327"/>
        <end position="345"/>
    </location>
</feature>
<dbReference type="EMBL" id="CAJJDN010000124">
    <property type="protein sequence ID" value="CAD8120122.1"/>
    <property type="molecule type" value="Genomic_DNA"/>
</dbReference>
<evidence type="ECO:0000256" key="6">
    <source>
        <dbReference type="ARBA" id="ARBA00023136"/>
    </source>
</evidence>
<evidence type="ECO:0000256" key="1">
    <source>
        <dbReference type="ARBA" id="ARBA00004477"/>
    </source>
</evidence>
<comment type="caution">
    <text evidence="10">The sequence shown here is derived from an EMBL/GenBank/DDBJ whole genome shotgun (WGS) entry which is preliminary data.</text>
</comment>
<feature type="transmembrane region" description="Helical" evidence="7">
    <location>
        <begin position="397"/>
        <end position="424"/>
    </location>
</feature>
<keyword evidence="6 7" id="KW-0472">Membrane</keyword>
<accession>A0A8S1QZA4</accession>
<reference evidence="10" key="1">
    <citation type="submission" date="2021-01" db="EMBL/GenBank/DDBJ databases">
        <authorList>
            <consortium name="Genoscope - CEA"/>
            <person name="William W."/>
        </authorList>
    </citation>
    <scope>NUCLEOTIDE SEQUENCE</scope>
</reference>
<name>A0A8S1QZA4_9CILI</name>